<keyword evidence="2" id="KW-0812">Transmembrane</keyword>
<protein>
    <submittedName>
        <fullName evidence="3">Uncharacterized protein</fullName>
    </submittedName>
</protein>
<keyword evidence="4" id="KW-1185">Reference proteome</keyword>
<evidence type="ECO:0000313" key="3">
    <source>
        <dbReference type="EMBL" id="PFX28497.1"/>
    </source>
</evidence>
<dbReference type="OrthoDB" id="10251079at2759"/>
<dbReference type="EMBL" id="LSMT01000082">
    <property type="protein sequence ID" value="PFX28497.1"/>
    <property type="molecule type" value="Genomic_DNA"/>
</dbReference>
<evidence type="ECO:0000313" key="4">
    <source>
        <dbReference type="Proteomes" id="UP000225706"/>
    </source>
</evidence>
<feature type="transmembrane region" description="Helical" evidence="2">
    <location>
        <begin position="50"/>
        <end position="69"/>
    </location>
</feature>
<dbReference type="STRING" id="50429.A0A2B4SIZ6"/>
<name>A0A2B4SIZ6_STYPI</name>
<comment type="caution">
    <text evidence="3">The sequence shown here is derived from an EMBL/GenBank/DDBJ whole genome shotgun (WGS) entry which is preliminary data.</text>
</comment>
<evidence type="ECO:0000256" key="2">
    <source>
        <dbReference type="SAM" id="Phobius"/>
    </source>
</evidence>
<feature type="transmembrane region" description="Helical" evidence="2">
    <location>
        <begin position="6"/>
        <end position="29"/>
    </location>
</feature>
<dbReference type="Proteomes" id="UP000225706">
    <property type="component" value="Unassembled WGS sequence"/>
</dbReference>
<reference evidence="4" key="1">
    <citation type="journal article" date="2017" name="bioRxiv">
        <title>Comparative analysis of the genomes of Stylophora pistillata and Acropora digitifera provides evidence for extensive differences between species of corals.</title>
        <authorList>
            <person name="Voolstra C.R."/>
            <person name="Li Y."/>
            <person name="Liew Y.J."/>
            <person name="Baumgarten S."/>
            <person name="Zoccola D."/>
            <person name="Flot J.-F."/>
            <person name="Tambutte S."/>
            <person name="Allemand D."/>
            <person name="Aranda M."/>
        </authorList>
    </citation>
    <scope>NUCLEOTIDE SEQUENCE [LARGE SCALE GENOMIC DNA]</scope>
</reference>
<accession>A0A2B4SIZ6</accession>
<sequence length="137" mass="15525">MLWTLLYKWGYFISAVEWMVFVCTHSLGAKWKTAQSNPPSWVQIVMAQGFKTPAGVFAICGLHGLPVWLYGMNEHLWSPFMSHHSQMAVTGILVSGRALCMGVEVWFITSHIKDLLAEHDQKRSPPQSTEPMMEDTD</sequence>
<keyword evidence="2" id="KW-1133">Transmembrane helix</keyword>
<proteinExistence type="predicted"/>
<organism evidence="3 4">
    <name type="scientific">Stylophora pistillata</name>
    <name type="common">Smooth cauliflower coral</name>
    <dbReference type="NCBI Taxonomy" id="50429"/>
    <lineage>
        <taxon>Eukaryota</taxon>
        <taxon>Metazoa</taxon>
        <taxon>Cnidaria</taxon>
        <taxon>Anthozoa</taxon>
        <taxon>Hexacorallia</taxon>
        <taxon>Scleractinia</taxon>
        <taxon>Astrocoeniina</taxon>
        <taxon>Pocilloporidae</taxon>
        <taxon>Stylophora</taxon>
    </lineage>
</organism>
<feature type="transmembrane region" description="Helical" evidence="2">
    <location>
        <begin position="89"/>
        <end position="108"/>
    </location>
</feature>
<gene>
    <name evidence="3" type="ORF">AWC38_SpisGene6800</name>
</gene>
<keyword evidence="2" id="KW-0472">Membrane</keyword>
<evidence type="ECO:0000256" key="1">
    <source>
        <dbReference type="SAM" id="MobiDB-lite"/>
    </source>
</evidence>
<feature type="region of interest" description="Disordered" evidence="1">
    <location>
        <begin position="118"/>
        <end position="137"/>
    </location>
</feature>
<dbReference type="AlphaFoldDB" id="A0A2B4SIZ6"/>